<keyword evidence="2 5" id="KW-0812">Transmembrane</keyword>
<comment type="subcellular location">
    <subcellularLocation>
        <location evidence="1">Membrane</location>
        <topology evidence="1">Single-pass membrane protein</topology>
    </subcellularLocation>
</comment>
<dbReference type="AlphaFoldDB" id="A0A0N0GQL3"/>
<dbReference type="PANTHER" id="PTHR36985:SF1">
    <property type="entry name" value="TRANSLOCATION AND ASSEMBLY MODULE SUBUNIT TAMB"/>
    <property type="match status" value="1"/>
</dbReference>
<keyword evidence="3 5" id="KW-1133">Transmembrane helix</keyword>
<evidence type="ECO:0000313" key="7">
    <source>
        <dbReference type="EMBL" id="KPC54793.1"/>
    </source>
</evidence>
<dbReference type="GO" id="GO:0097347">
    <property type="term" value="C:TAM protein secretion complex"/>
    <property type="evidence" value="ECO:0007669"/>
    <property type="project" value="TreeGrafter"/>
</dbReference>
<dbReference type="OrthoDB" id="5288149at2"/>
<dbReference type="RefSeq" id="WP_053936563.1">
    <property type="nucleotide sequence ID" value="NZ_LAQT01000002.1"/>
</dbReference>
<dbReference type="InterPro" id="IPR007452">
    <property type="entry name" value="TamB_C"/>
</dbReference>
<protein>
    <submittedName>
        <fullName evidence="7">Translocation and assembly module TamB</fullName>
    </submittedName>
</protein>
<dbReference type="GO" id="GO:0005886">
    <property type="term" value="C:plasma membrane"/>
    <property type="evidence" value="ECO:0007669"/>
    <property type="project" value="InterPro"/>
</dbReference>
<dbReference type="Pfam" id="PF04357">
    <property type="entry name" value="TamB"/>
    <property type="match status" value="1"/>
</dbReference>
<evidence type="ECO:0000256" key="3">
    <source>
        <dbReference type="ARBA" id="ARBA00022989"/>
    </source>
</evidence>
<dbReference type="GO" id="GO:0009306">
    <property type="term" value="P:protein secretion"/>
    <property type="evidence" value="ECO:0007669"/>
    <property type="project" value="InterPro"/>
</dbReference>
<evidence type="ECO:0000256" key="2">
    <source>
        <dbReference type="ARBA" id="ARBA00022692"/>
    </source>
</evidence>
<evidence type="ECO:0000256" key="4">
    <source>
        <dbReference type="ARBA" id="ARBA00023136"/>
    </source>
</evidence>
<feature type="domain" description="Translocation and assembly module TamB C-terminal" evidence="6">
    <location>
        <begin position="940"/>
        <end position="1274"/>
    </location>
</feature>
<accession>A0A0N0GQL3</accession>
<reference evidence="7 8" key="1">
    <citation type="submission" date="2015-07" db="EMBL/GenBank/DDBJ databases">
        <title>Draft genome sequence of the Amantichitinum ursilacus IGB-41, a new chitin-degrading bacterium.</title>
        <authorList>
            <person name="Kirstahler P."/>
            <person name="Guenther M."/>
            <person name="Grumaz C."/>
            <person name="Rupp S."/>
            <person name="Zibek S."/>
            <person name="Sohn K."/>
        </authorList>
    </citation>
    <scope>NUCLEOTIDE SEQUENCE [LARGE SCALE GENOMIC DNA]</scope>
    <source>
        <strain evidence="7 8">IGB-41</strain>
    </source>
</reference>
<dbReference type="EMBL" id="LAQT01000002">
    <property type="protein sequence ID" value="KPC54793.1"/>
    <property type="molecule type" value="Genomic_DNA"/>
</dbReference>
<keyword evidence="4 5" id="KW-0472">Membrane</keyword>
<name>A0A0N0GQL3_9NEIS</name>
<evidence type="ECO:0000256" key="1">
    <source>
        <dbReference type="ARBA" id="ARBA00004167"/>
    </source>
</evidence>
<keyword evidence="8" id="KW-1185">Reference proteome</keyword>
<feature type="transmembrane region" description="Helical" evidence="5">
    <location>
        <begin position="25"/>
        <end position="46"/>
    </location>
</feature>
<evidence type="ECO:0000313" key="8">
    <source>
        <dbReference type="Proteomes" id="UP000037939"/>
    </source>
</evidence>
<proteinExistence type="predicted"/>
<evidence type="ECO:0000256" key="5">
    <source>
        <dbReference type="SAM" id="Phobius"/>
    </source>
</evidence>
<evidence type="ECO:0000259" key="6">
    <source>
        <dbReference type="Pfam" id="PF04357"/>
    </source>
</evidence>
<comment type="caution">
    <text evidence="7">The sequence shown here is derived from an EMBL/GenBank/DDBJ whole genome shotgun (WGS) entry which is preliminary data.</text>
</comment>
<dbReference type="Proteomes" id="UP000037939">
    <property type="component" value="Unassembled WGS sequence"/>
</dbReference>
<gene>
    <name evidence="7" type="primary">tamB</name>
    <name evidence="7" type="ORF">WG78_04450</name>
</gene>
<dbReference type="STRING" id="857265.WG78_04450"/>
<organism evidence="7 8">
    <name type="scientific">Amantichitinum ursilacus</name>
    <dbReference type="NCBI Taxonomy" id="857265"/>
    <lineage>
        <taxon>Bacteria</taxon>
        <taxon>Pseudomonadati</taxon>
        <taxon>Pseudomonadota</taxon>
        <taxon>Betaproteobacteria</taxon>
        <taxon>Neisseriales</taxon>
        <taxon>Chitinibacteraceae</taxon>
        <taxon>Amantichitinum</taxon>
    </lineage>
</organism>
<dbReference type="PATRIC" id="fig|857265.3.peg.913"/>
<dbReference type="PANTHER" id="PTHR36985">
    <property type="entry name" value="TRANSLOCATION AND ASSEMBLY MODULE SUBUNIT TAMB"/>
    <property type="match status" value="1"/>
</dbReference>
<sequence>MLDDDLIPAEPAPVPKRRHPLRNTFVVLGALVVMVLLALVGGAWWIDTASGHAWLLRQAAASKVVSIGKLEGSLYSQLNVADVVVDTPEVHVTIDQASLRWKPLELLERRIGIDALDVGSVHVTTKPQPPNKPTSPPPTSLRLPIAIRANDLQLARLDIVGTPLVFTALQASLQSDGETHKLTIKQLLTPRGRFEADLQLDGDAPFKSVGQLQFRGVLDGKAMQAGVQLDGALRDLNVQARLQSEVAQASASLRADVFAEYSYAMLKQARISAERVNPQQLLATLPQASLSANITLTPRGKDHADGDVQISNAAAATWDQEAVPVTQISSHFVVSNNRLDLTNLQALLLGGGVLSGDGQFAQDRLDAKFKLKDLNVAALIKNQPPTKLSGDIALKGPYKAPDVLARLSDQRYKTNAEADLGWIRPETERRLAIRKLNVQRGRATVALTGEFALDGKQDFKAKGKLGNFNPAEYVSTPVGNISGDFTAEGALQPHWQGKLQYTLAQSSFNGQSLAGQGVAQLDATRLVTPGLWLQLGANRVDAKGALGKAADRLQLHIAANRLADIGAGFAGEVMGDVALQGGFKRPEIQGQLQAHNLRTPYGVQVASAKVDARLFPDLNSPIHADIQLADAQGFNANIKALHFNLQGTRGAHKLALQMNGQYQAQPLNASLAAAGGLDEQWRWSGRVEELQAQSLLNIKLLAPTNLTAGADVVGLGDTRIAVGAGLIHIARLKMTGAQLDTAGEISQVPVAEYLALAGIKTISSDMILSGRWQLHGSDTLDGTLDVQRDSGDLKLVGGTPQPFYLTALALHAQAQQSRVALNGQIVSDRFGTVKIDGNTQIDWRDKAISPSAPLVVNAAGNVEKLDKIAPLISNTLQLAGNLAFDVHRTGTLDRPVVSGAINGNKLAIRDSASGLALTDGALQMVMQDNRVTLKQFLFHGGNGTLMADGTLDIGKEGPNAKANVVADKLTLINKPDMQMIVSGKGLLGYDKDGISIKGNMRADHGMVRYQASGEPHLSDDVVIAGAQKETKSNVALTALQFDVDLGDDFTFKGYGIDAKLIGALRLRASPNQSLSGHGTVSVESGKYAAYGQNLTIERGILSFAGPLDNPGLDILAMRRGGSVEVGVAVKGTANAPRVSLYSETALSDNEKLSWLLFGHGTDSMDKGDAAVMVQAINGLLAGNGGGDGIGQQVLGEIGIDEIGVSTDKHADGTTSQVVSVGKRLTDKVSIAFEKSLDGLEDAIKLTLRLSRKWSLITRFGAYESTLDASYNINFDTLPW</sequence>